<dbReference type="AlphaFoldDB" id="A0AAD3DIF8"/>
<accession>A0AAD3DIF8</accession>
<organism evidence="2 3">
    <name type="scientific">Astrephomene gubernaculifera</name>
    <dbReference type="NCBI Taxonomy" id="47775"/>
    <lineage>
        <taxon>Eukaryota</taxon>
        <taxon>Viridiplantae</taxon>
        <taxon>Chlorophyta</taxon>
        <taxon>core chlorophytes</taxon>
        <taxon>Chlorophyceae</taxon>
        <taxon>CS clade</taxon>
        <taxon>Chlamydomonadales</taxon>
        <taxon>Astrephomenaceae</taxon>
        <taxon>Astrephomene</taxon>
    </lineage>
</organism>
<name>A0AAD3DIF8_9CHLO</name>
<reference evidence="2 3" key="1">
    <citation type="journal article" date="2021" name="Sci. Rep.">
        <title>Genome sequencing of the multicellular alga Astrephomene provides insights into convergent evolution of germ-soma differentiation.</title>
        <authorList>
            <person name="Yamashita S."/>
            <person name="Yamamoto K."/>
            <person name="Matsuzaki R."/>
            <person name="Suzuki S."/>
            <person name="Yamaguchi H."/>
            <person name="Hirooka S."/>
            <person name="Minakuchi Y."/>
            <person name="Miyagishima S."/>
            <person name="Kawachi M."/>
            <person name="Toyoda A."/>
            <person name="Nozaki H."/>
        </authorList>
    </citation>
    <scope>NUCLEOTIDE SEQUENCE [LARGE SCALE GENOMIC DNA]</scope>
    <source>
        <strain evidence="2 3">NIES-4017</strain>
    </source>
</reference>
<sequence length="634" mass="65742">MEQLLLPPEGGLRREPSGAFFVPSWTRSTCSGDVTTDTSSTSIGEAEEQQNNSRRISLCKQVLLEATLNFNTAPSAQMPVLKTPACRNSGALLPLLNMLAAEQEPTRTVRSLHTLSFLLLDKANRRVCHELRALDTLLDILRRATDQQVLISALEAICCLCKNDAKDKMSLWQHPNKGALLSMLSNRHSSVIVTEALVTCRALCFAPSGTSSSGTALVSPVGSFTGSCGFPGCKEQQPSDHGSAGGASSSGLASSTARCPSMQLLEPALLTVASELLHPSTDTHVLLRALKLLLSASAIVSSAAGGSSSQGSFWHNAVFRMVPLLTHCCEVDVVEAALAVLVNLSEHRVFHNMFYAAGCIPPLLHLLSHKRSDVSQSASCVLSALSEGGLSRDKLCQDTALLAMLRVLQANHSVVVTLGVLYMLGRLAAYRAQVVRSLKAWGAVQLLTRLLATTRDEDAAEGCRQLMQLLGVPVPQPPQPPALAAIAAPDRPGKCSSMDGSTRMAANPATLHVAFSSIAMFGGVAGGSPPGPITGSAGGVGALCRTISAAATVTGAVAAEDYAPLGPTAMGAIAAAASMPKPLEAEVAGPEGCAPCNGDSPYQRSSLRYFGVAAGAACGPVGPIAAAVPPAAAY</sequence>
<evidence type="ECO:0000313" key="3">
    <source>
        <dbReference type="Proteomes" id="UP001054857"/>
    </source>
</evidence>
<evidence type="ECO:0000313" key="2">
    <source>
        <dbReference type="EMBL" id="GFR42133.1"/>
    </source>
</evidence>
<proteinExistence type="predicted"/>
<gene>
    <name evidence="2" type="ORF">Agub_g2979</name>
</gene>
<dbReference type="PANTHER" id="PTHR46241:SF1">
    <property type="entry name" value="OUTER DYNEIN ARM-DOCKING COMPLEX SUBUNIT 2"/>
    <property type="match status" value="1"/>
</dbReference>
<feature type="region of interest" description="Disordered" evidence="1">
    <location>
        <begin position="30"/>
        <end position="50"/>
    </location>
</feature>
<feature type="compositionally biased region" description="Low complexity" evidence="1">
    <location>
        <begin position="30"/>
        <end position="42"/>
    </location>
</feature>
<dbReference type="EMBL" id="BMAR01000002">
    <property type="protein sequence ID" value="GFR42133.1"/>
    <property type="molecule type" value="Genomic_DNA"/>
</dbReference>
<evidence type="ECO:0000256" key="1">
    <source>
        <dbReference type="SAM" id="MobiDB-lite"/>
    </source>
</evidence>
<dbReference type="InterPro" id="IPR016024">
    <property type="entry name" value="ARM-type_fold"/>
</dbReference>
<dbReference type="PANTHER" id="PTHR46241">
    <property type="entry name" value="ARMADILLO REPEAT-CONTAINING PROTEIN 4 ARMC4"/>
    <property type="match status" value="1"/>
</dbReference>
<dbReference type="SUPFAM" id="SSF48371">
    <property type="entry name" value="ARM repeat"/>
    <property type="match status" value="1"/>
</dbReference>
<dbReference type="Gene3D" id="1.25.10.10">
    <property type="entry name" value="Leucine-rich Repeat Variant"/>
    <property type="match status" value="2"/>
</dbReference>
<dbReference type="InterPro" id="IPR011989">
    <property type="entry name" value="ARM-like"/>
</dbReference>
<keyword evidence="3" id="KW-1185">Reference proteome</keyword>
<protein>
    <submittedName>
        <fullName evidence="2">Uncharacterized protein</fullName>
    </submittedName>
</protein>
<dbReference type="Proteomes" id="UP001054857">
    <property type="component" value="Unassembled WGS sequence"/>
</dbReference>
<comment type="caution">
    <text evidence="2">The sequence shown here is derived from an EMBL/GenBank/DDBJ whole genome shotgun (WGS) entry which is preliminary data.</text>
</comment>